<sequence length="97" mass="11646">MRRLRGLDQVWCLWGTRDEPRGGLTAPFWEEDGRDERFLEEEGVKLGISGGKRERLAGFISGEREEKMKERLKKYETEMKMREQQLQQQQQQEEERS</sequence>
<proteinExistence type="predicted"/>
<protein>
    <submittedName>
        <fullName evidence="2">Uncharacterized protein</fullName>
    </submittedName>
</protein>
<dbReference type="Proteomes" id="UP000243459">
    <property type="component" value="Chromosome 6"/>
</dbReference>
<name>A0A5P1EL00_ASPOF</name>
<dbReference type="Gramene" id="ONK66662">
    <property type="protein sequence ID" value="ONK66662"/>
    <property type="gene ID" value="A4U43_C06F10680"/>
</dbReference>
<dbReference type="AlphaFoldDB" id="A0A5P1EL00"/>
<evidence type="ECO:0000256" key="1">
    <source>
        <dbReference type="SAM" id="Coils"/>
    </source>
</evidence>
<evidence type="ECO:0000313" key="2">
    <source>
        <dbReference type="EMBL" id="ONK66662.1"/>
    </source>
</evidence>
<organism evidence="2 3">
    <name type="scientific">Asparagus officinalis</name>
    <name type="common">Garden asparagus</name>
    <dbReference type="NCBI Taxonomy" id="4686"/>
    <lineage>
        <taxon>Eukaryota</taxon>
        <taxon>Viridiplantae</taxon>
        <taxon>Streptophyta</taxon>
        <taxon>Embryophyta</taxon>
        <taxon>Tracheophyta</taxon>
        <taxon>Spermatophyta</taxon>
        <taxon>Magnoliopsida</taxon>
        <taxon>Liliopsida</taxon>
        <taxon>Asparagales</taxon>
        <taxon>Asparagaceae</taxon>
        <taxon>Asparagoideae</taxon>
        <taxon>Asparagus</taxon>
    </lineage>
</organism>
<gene>
    <name evidence="2" type="ORF">A4U43_C06F10680</name>
</gene>
<reference evidence="3" key="1">
    <citation type="journal article" date="2017" name="Nat. Commun.">
        <title>The asparagus genome sheds light on the origin and evolution of a young Y chromosome.</title>
        <authorList>
            <person name="Harkess A."/>
            <person name="Zhou J."/>
            <person name="Xu C."/>
            <person name="Bowers J.E."/>
            <person name="Van der Hulst R."/>
            <person name="Ayyampalayam S."/>
            <person name="Mercati F."/>
            <person name="Riccardi P."/>
            <person name="McKain M.R."/>
            <person name="Kakrana A."/>
            <person name="Tang H."/>
            <person name="Ray J."/>
            <person name="Groenendijk J."/>
            <person name="Arikit S."/>
            <person name="Mathioni S.M."/>
            <person name="Nakano M."/>
            <person name="Shan H."/>
            <person name="Telgmann-Rauber A."/>
            <person name="Kanno A."/>
            <person name="Yue Z."/>
            <person name="Chen H."/>
            <person name="Li W."/>
            <person name="Chen Y."/>
            <person name="Xu X."/>
            <person name="Zhang Y."/>
            <person name="Luo S."/>
            <person name="Chen H."/>
            <person name="Gao J."/>
            <person name="Mao Z."/>
            <person name="Pires J.C."/>
            <person name="Luo M."/>
            <person name="Kudrna D."/>
            <person name="Wing R.A."/>
            <person name="Meyers B.C."/>
            <person name="Yi K."/>
            <person name="Kong H."/>
            <person name="Lavrijsen P."/>
            <person name="Sunseri F."/>
            <person name="Falavigna A."/>
            <person name="Ye Y."/>
            <person name="Leebens-Mack J.H."/>
            <person name="Chen G."/>
        </authorList>
    </citation>
    <scope>NUCLEOTIDE SEQUENCE [LARGE SCALE GENOMIC DNA]</scope>
    <source>
        <strain evidence="3">cv. DH0086</strain>
    </source>
</reference>
<accession>A0A5P1EL00</accession>
<keyword evidence="1" id="KW-0175">Coiled coil</keyword>
<feature type="coiled-coil region" evidence="1">
    <location>
        <begin position="65"/>
        <end position="96"/>
    </location>
</feature>
<dbReference type="EMBL" id="CM007386">
    <property type="protein sequence ID" value="ONK66662.1"/>
    <property type="molecule type" value="Genomic_DNA"/>
</dbReference>
<keyword evidence="3" id="KW-1185">Reference proteome</keyword>
<evidence type="ECO:0000313" key="3">
    <source>
        <dbReference type="Proteomes" id="UP000243459"/>
    </source>
</evidence>